<name>A0A1H1G9A0_9ACTN</name>
<evidence type="ECO:0000313" key="4">
    <source>
        <dbReference type="Proteomes" id="UP000217103"/>
    </source>
</evidence>
<dbReference type="EMBL" id="FNKK01000002">
    <property type="protein sequence ID" value="SDR09814.1"/>
    <property type="molecule type" value="Genomic_DNA"/>
</dbReference>
<dbReference type="Gene3D" id="3.40.50.300">
    <property type="entry name" value="P-loop containing nucleotide triphosphate hydrolases"/>
    <property type="match status" value="1"/>
</dbReference>
<keyword evidence="4" id="KW-1185">Reference proteome</keyword>
<dbReference type="PROSITE" id="PS50043">
    <property type="entry name" value="HTH_LUXR_2"/>
    <property type="match status" value="1"/>
</dbReference>
<protein>
    <submittedName>
        <fullName evidence="3">Predicted ATPase</fullName>
    </submittedName>
</protein>
<sequence length="447" mass="47349">MIVRRVGNLAAEMTSFVGRDDEVVAGAAMLAEGRLLTVAGPAGVGKSRTALRIAMALRRSCPDGLWHVELSRVAAGRSAAEGEAALVEAVARALALDGGVSSARDLAAALRERRALLLLDTCDHLIGPVVRLAEHVLAAAPRMHILATGRRAIPVGEVLRLRPLPLTDPAAPDPASPSVVLFADRAVAVDPDFRLTGEVLPAVAEICRRVDGLPLAIELAAARTRSLSPGELLAMMDGGFSVLSGVGAAFPSRHRDLRAAVAWSYNLCEKRQRALWDVLAAVKGPFDLAAAERAAAQAGPADDVADVLAELVERSILLREPTPSHYRMPDVYRWFALERYGATGSWTGAPAGAVTTHAEGPSGDGARAGHPLDHALTPRELQVAELIAEGLSNAQIARNLQIAKRTVDAHVRNILAKGRLVSRTQIAAWVAEREHRPDAFSGKEPDV</sequence>
<accession>A0A1H1G9A0</accession>
<dbReference type="SMART" id="SM00421">
    <property type="entry name" value="HTH_LUXR"/>
    <property type="match status" value="1"/>
</dbReference>
<organism evidence="3 4">
    <name type="scientific">Thermostaphylospora chromogena</name>
    <dbReference type="NCBI Taxonomy" id="35622"/>
    <lineage>
        <taxon>Bacteria</taxon>
        <taxon>Bacillati</taxon>
        <taxon>Actinomycetota</taxon>
        <taxon>Actinomycetes</taxon>
        <taxon>Streptosporangiales</taxon>
        <taxon>Thermomonosporaceae</taxon>
        <taxon>Thermostaphylospora</taxon>
    </lineage>
</organism>
<gene>
    <name evidence="3" type="ORF">SAMN04489764_3453</name>
</gene>
<reference evidence="3 4" key="1">
    <citation type="submission" date="2016-10" db="EMBL/GenBank/DDBJ databases">
        <authorList>
            <person name="de Groot N.N."/>
        </authorList>
    </citation>
    <scope>NUCLEOTIDE SEQUENCE [LARGE SCALE GENOMIC DNA]</scope>
    <source>
        <strain evidence="3 4">DSM 43794</strain>
    </source>
</reference>
<dbReference type="PRINTS" id="PR00364">
    <property type="entry name" value="DISEASERSIST"/>
</dbReference>
<dbReference type="GO" id="GO:0003677">
    <property type="term" value="F:DNA binding"/>
    <property type="evidence" value="ECO:0007669"/>
    <property type="project" value="InterPro"/>
</dbReference>
<dbReference type="Proteomes" id="UP000217103">
    <property type="component" value="Unassembled WGS sequence"/>
</dbReference>
<dbReference type="RefSeq" id="WP_093260066.1">
    <property type="nucleotide sequence ID" value="NZ_FNKK01000002.1"/>
</dbReference>
<feature type="domain" description="HTH luxR-type" evidence="2">
    <location>
        <begin position="369"/>
        <end position="434"/>
    </location>
</feature>
<feature type="region of interest" description="Disordered" evidence="1">
    <location>
        <begin position="353"/>
        <end position="372"/>
    </location>
</feature>
<dbReference type="CDD" id="cd06170">
    <property type="entry name" value="LuxR_C_like"/>
    <property type="match status" value="1"/>
</dbReference>
<dbReference type="SUPFAM" id="SSF52540">
    <property type="entry name" value="P-loop containing nucleoside triphosphate hydrolases"/>
    <property type="match status" value="1"/>
</dbReference>
<dbReference type="STRING" id="35622.SAMN04489764_3453"/>
<dbReference type="PRINTS" id="PR00038">
    <property type="entry name" value="HTHLUXR"/>
</dbReference>
<dbReference type="SUPFAM" id="SSF46894">
    <property type="entry name" value="C-terminal effector domain of the bipartite response regulators"/>
    <property type="match status" value="1"/>
</dbReference>
<dbReference type="InterPro" id="IPR000792">
    <property type="entry name" value="Tscrpt_reg_LuxR_C"/>
</dbReference>
<dbReference type="InterPro" id="IPR027417">
    <property type="entry name" value="P-loop_NTPase"/>
</dbReference>
<evidence type="ECO:0000256" key="1">
    <source>
        <dbReference type="SAM" id="MobiDB-lite"/>
    </source>
</evidence>
<dbReference type="GO" id="GO:0006355">
    <property type="term" value="P:regulation of DNA-templated transcription"/>
    <property type="evidence" value="ECO:0007669"/>
    <property type="project" value="InterPro"/>
</dbReference>
<dbReference type="AlphaFoldDB" id="A0A1H1G9A0"/>
<dbReference type="Gene3D" id="1.10.10.10">
    <property type="entry name" value="Winged helix-like DNA-binding domain superfamily/Winged helix DNA-binding domain"/>
    <property type="match status" value="1"/>
</dbReference>
<proteinExistence type="predicted"/>
<evidence type="ECO:0000259" key="2">
    <source>
        <dbReference type="PROSITE" id="PS50043"/>
    </source>
</evidence>
<dbReference type="PANTHER" id="PTHR47691:SF3">
    <property type="entry name" value="HTH-TYPE TRANSCRIPTIONAL REGULATOR RV0890C-RELATED"/>
    <property type="match status" value="1"/>
</dbReference>
<dbReference type="PANTHER" id="PTHR47691">
    <property type="entry name" value="REGULATOR-RELATED"/>
    <property type="match status" value="1"/>
</dbReference>
<dbReference type="InterPro" id="IPR036388">
    <property type="entry name" value="WH-like_DNA-bd_sf"/>
</dbReference>
<dbReference type="Pfam" id="PF00196">
    <property type="entry name" value="GerE"/>
    <property type="match status" value="1"/>
</dbReference>
<dbReference type="PROSITE" id="PS00622">
    <property type="entry name" value="HTH_LUXR_1"/>
    <property type="match status" value="1"/>
</dbReference>
<dbReference type="InterPro" id="IPR016032">
    <property type="entry name" value="Sig_transdc_resp-reg_C-effctor"/>
</dbReference>
<evidence type="ECO:0000313" key="3">
    <source>
        <dbReference type="EMBL" id="SDR09814.1"/>
    </source>
</evidence>